<dbReference type="KEGG" id="anf:AQPE_1086"/>
<accession>A0A5K7S5Y9</accession>
<evidence type="ECO:0000256" key="3">
    <source>
        <dbReference type="ARBA" id="ARBA00022722"/>
    </source>
</evidence>
<evidence type="ECO:0000256" key="6">
    <source>
        <dbReference type="ARBA" id="ARBA00030388"/>
    </source>
</evidence>
<evidence type="ECO:0000313" key="8">
    <source>
        <dbReference type="Proteomes" id="UP001193389"/>
    </source>
</evidence>
<proteinExistence type="inferred from homology"/>
<comment type="similarity">
    <text evidence="1">Belongs to the YoeB family.</text>
</comment>
<keyword evidence="8" id="KW-1185">Reference proteome</keyword>
<reference evidence="7" key="1">
    <citation type="journal article" date="2020" name="Int. J. Syst. Evol. Microbiol.">
        <title>Aquipluma nitroreducens gen. nov. sp. nov., a novel facultatively anaerobic bacterium isolated from a freshwater lake.</title>
        <authorList>
            <person name="Watanabe M."/>
            <person name="Kojima H."/>
            <person name="Fukui M."/>
        </authorList>
    </citation>
    <scope>NUCLEOTIDE SEQUENCE</scope>
    <source>
        <strain evidence="7">MeG22</strain>
    </source>
</reference>
<evidence type="ECO:0000256" key="5">
    <source>
        <dbReference type="ARBA" id="ARBA00022801"/>
    </source>
</evidence>
<evidence type="ECO:0000256" key="4">
    <source>
        <dbReference type="ARBA" id="ARBA00022759"/>
    </source>
</evidence>
<keyword evidence="4" id="KW-0255">Endonuclease</keyword>
<dbReference type="GO" id="GO:0016787">
    <property type="term" value="F:hydrolase activity"/>
    <property type="evidence" value="ECO:0007669"/>
    <property type="project" value="UniProtKB-KW"/>
</dbReference>
<dbReference type="RefSeq" id="WP_318349972.1">
    <property type="nucleotide sequence ID" value="NZ_AP018694.1"/>
</dbReference>
<dbReference type="PANTHER" id="PTHR38039">
    <property type="entry name" value="TOXIN YOEB"/>
    <property type="match status" value="1"/>
</dbReference>
<dbReference type="InterPro" id="IPR009614">
    <property type="entry name" value="YoeB_toxin"/>
</dbReference>
<dbReference type="Gene3D" id="3.30.2310.20">
    <property type="entry name" value="RelE-like"/>
    <property type="match status" value="1"/>
</dbReference>
<gene>
    <name evidence="7" type="ORF">AQPE_1086</name>
</gene>
<evidence type="ECO:0000313" key="7">
    <source>
        <dbReference type="EMBL" id="BBE16939.1"/>
    </source>
</evidence>
<protein>
    <recommendedName>
        <fullName evidence="6">Putative mRNA interferase YoeB</fullName>
    </recommendedName>
</protein>
<evidence type="ECO:0000256" key="2">
    <source>
        <dbReference type="ARBA" id="ARBA00022649"/>
    </source>
</evidence>
<sequence length="91" mass="10848">MRSIVFEGNTWAVYEELRQKDKVLHKNLCKILKEMQRENPEEGSGKPEQLKYGLTGLWSRKLSQYDRLIYRFDADAIHIFAIGGHYEEFKR</sequence>
<dbReference type="InterPro" id="IPR035093">
    <property type="entry name" value="RelE/ParE_toxin_dom_sf"/>
</dbReference>
<evidence type="ECO:0000256" key="1">
    <source>
        <dbReference type="ARBA" id="ARBA00008172"/>
    </source>
</evidence>
<name>A0A5K7S5Y9_9BACT</name>
<dbReference type="PANTHER" id="PTHR38039:SF1">
    <property type="entry name" value="TOXIN YOEB"/>
    <property type="match status" value="1"/>
</dbReference>
<dbReference type="EMBL" id="AP018694">
    <property type="protein sequence ID" value="BBE16939.1"/>
    <property type="molecule type" value="Genomic_DNA"/>
</dbReference>
<keyword evidence="2" id="KW-1277">Toxin-antitoxin system</keyword>
<organism evidence="7 8">
    <name type="scientific">Aquipluma nitroreducens</name>
    <dbReference type="NCBI Taxonomy" id="2010828"/>
    <lineage>
        <taxon>Bacteria</taxon>
        <taxon>Pseudomonadati</taxon>
        <taxon>Bacteroidota</taxon>
        <taxon>Bacteroidia</taxon>
        <taxon>Marinilabiliales</taxon>
        <taxon>Prolixibacteraceae</taxon>
        <taxon>Aquipluma</taxon>
    </lineage>
</organism>
<dbReference type="SUPFAM" id="SSF143011">
    <property type="entry name" value="RelE-like"/>
    <property type="match status" value="1"/>
</dbReference>
<dbReference type="Proteomes" id="UP001193389">
    <property type="component" value="Chromosome"/>
</dbReference>
<dbReference type="GO" id="GO:0006401">
    <property type="term" value="P:RNA catabolic process"/>
    <property type="evidence" value="ECO:0007669"/>
    <property type="project" value="InterPro"/>
</dbReference>
<dbReference type="AlphaFoldDB" id="A0A5K7S5Y9"/>
<dbReference type="Pfam" id="PF06769">
    <property type="entry name" value="YoeB_toxin"/>
    <property type="match status" value="1"/>
</dbReference>
<keyword evidence="5" id="KW-0378">Hydrolase</keyword>
<dbReference type="NCBIfam" id="TIGR02116">
    <property type="entry name" value="toxin_Txe_YoeB"/>
    <property type="match status" value="1"/>
</dbReference>
<dbReference type="GO" id="GO:0004519">
    <property type="term" value="F:endonuclease activity"/>
    <property type="evidence" value="ECO:0007669"/>
    <property type="project" value="UniProtKB-KW"/>
</dbReference>
<keyword evidence="3" id="KW-0540">Nuclease</keyword>